<dbReference type="AlphaFoldDB" id="A0A1M5FUT1"/>
<dbReference type="SUPFAM" id="SSF51126">
    <property type="entry name" value="Pectin lyase-like"/>
    <property type="match status" value="1"/>
</dbReference>
<protein>
    <submittedName>
        <fullName evidence="6">Polygalacturonase</fullName>
    </submittedName>
</protein>
<dbReference type="InterPro" id="IPR051801">
    <property type="entry name" value="GH28_Enzymes"/>
</dbReference>
<gene>
    <name evidence="6" type="ORF">SAMN05444349_1503</name>
</gene>
<evidence type="ECO:0000313" key="6">
    <source>
        <dbReference type="EMBL" id="SHF94931.1"/>
    </source>
</evidence>
<evidence type="ECO:0000256" key="4">
    <source>
        <dbReference type="RuleBase" id="RU361169"/>
    </source>
</evidence>
<dbReference type="InterPro" id="IPR012334">
    <property type="entry name" value="Pectin_lyas_fold"/>
</dbReference>
<proteinExistence type="inferred from homology"/>
<dbReference type="Gene3D" id="2.160.20.10">
    <property type="entry name" value="Single-stranded right-handed beta-helix, Pectin lyase-like"/>
    <property type="match status" value="1"/>
</dbReference>
<sequence>MNKSKVKGLLVILGLLPVILSAKTIDITKFGAKGDGKKDNTEFLQKAIDECFTEGGGVVSVPSGIYLIRPVELKSNVNLHLEQGALLLGSTRLADYDSAFPMEGGTMNQSSGLIYACGQENIAVTGTGIIDGQGGSSTFQFGNDADGGPKRPKLIYFVECKTIQVTDITLRNSAYWVQHYEKCEDVVIRGLKVFSHCNYNNDGLDIDAKNAVISDCYIDVEDDAICFKSDHPELCENITVTNCVTASNCNAIKFGTSSLGGFRNISVSNCVVRHAKEDNIRHWSKQLKHITADITVISGIAIEMVDGGVIDGITISNISMRDVQTPIFIRLGDRRRTFSKQIGSLKNINISNIVSTAESLIACSITGVKEAKVENVSINNVQITYPGGGTRDMITRIVPEVEQSYPENRMFGHTLPSAGFYVRHAKNIYFNNVRFSSLVSDERPLFFFDDVVGVELNQCKGMKPTDAKFIRTVNSSGISADGKWLNQ</sequence>
<dbReference type="Pfam" id="PF00295">
    <property type="entry name" value="Glyco_hydro_28"/>
    <property type="match status" value="1"/>
</dbReference>
<dbReference type="EMBL" id="FQVD01000050">
    <property type="protein sequence ID" value="SHF94931.1"/>
    <property type="molecule type" value="Genomic_DNA"/>
</dbReference>
<evidence type="ECO:0000256" key="1">
    <source>
        <dbReference type="ARBA" id="ARBA00008834"/>
    </source>
</evidence>
<keyword evidence="7" id="KW-1185">Reference proteome</keyword>
<dbReference type="RefSeq" id="WP_033887098.1">
    <property type="nucleotide sequence ID" value="NZ_FQVD01000050.1"/>
</dbReference>
<evidence type="ECO:0000256" key="2">
    <source>
        <dbReference type="ARBA" id="ARBA00022801"/>
    </source>
</evidence>
<dbReference type="GO" id="GO:0005975">
    <property type="term" value="P:carbohydrate metabolic process"/>
    <property type="evidence" value="ECO:0007669"/>
    <property type="project" value="InterPro"/>
</dbReference>
<keyword evidence="2 4" id="KW-0378">Hydrolase</keyword>
<evidence type="ECO:0000259" key="5">
    <source>
        <dbReference type="Pfam" id="PF12708"/>
    </source>
</evidence>
<dbReference type="OrthoDB" id="9795222at2"/>
<dbReference type="STRING" id="871325.SAMN05444349_1503"/>
<evidence type="ECO:0000313" key="7">
    <source>
        <dbReference type="Proteomes" id="UP000184436"/>
    </source>
</evidence>
<accession>A0A1M5FUT1</accession>
<comment type="similarity">
    <text evidence="1 4">Belongs to the glycosyl hydrolase 28 family.</text>
</comment>
<organism evidence="6 7">
    <name type="scientific">Bacteroides faecichinchillae</name>
    <dbReference type="NCBI Taxonomy" id="871325"/>
    <lineage>
        <taxon>Bacteria</taxon>
        <taxon>Pseudomonadati</taxon>
        <taxon>Bacteroidota</taxon>
        <taxon>Bacteroidia</taxon>
        <taxon>Bacteroidales</taxon>
        <taxon>Bacteroidaceae</taxon>
        <taxon>Bacteroides</taxon>
    </lineage>
</organism>
<name>A0A1M5FUT1_9BACE</name>
<dbReference type="InterPro" id="IPR000743">
    <property type="entry name" value="Glyco_hydro_28"/>
</dbReference>
<dbReference type="Pfam" id="PF12708">
    <property type="entry name" value="Pect-lyase_RHGA_epim"/>
    <property type="match status" value="1"/>
</dbReference>
<dbReference type="InterPro" id="IPR011050">
    <property type="entry name" value="Pectin_lyase_fold/virulence"/>
</dbReference>
<keyword evidence="3 4" id="KW-0326">Glycosidase</keyword>
<dbReference type="GO" id="GO:0004650">
    <property type="term" value="F:polygalacturonase activity"/>
    <property type="evidence" value="ECO:0007669"/>
    <property type="project" value="InterPro"/>
</dbReference>
<dbReference type="PANTHER" id="PTHR31339:SF9">
    <property type="entry name" value="PLASMIN AND FIBRONECTIN-BINDING PROTEIN A"/>
    <property type="match status" value="1"/>
</dbReference>
<feature type="domain" description="Rhamnogalacturonase A/B/Epimerase-like pectate lyase" evidence="5">
    <location>
        <begin position="25"/>
        <end position="79"/>
    </location>
</feature>
<evidence type="ECO:0000256" key="3">
    <source>
        <dbReference type="ARBA" id="ARBA00023295"/>
    </source>
</evidence>
<dbReference type="Proteomes" id="UP000184436">
    <property type="component" value="Unassembled WGS sequence"/>
</dbReference>
<reference evidence="6 7" key="1">
    <citation type="submission" date="2016-11" db="EMBL/GenBank/DDBJ databases">
        <authorList>
            <person name="Jaros S."/>
            <person name="Januszkiewicz K."/>
            <person name="Wedrychowicz H."/>
        </authorList>
    </citation>
    <scope>NUCLEOTIDE SEQUENCE [LARGE SCALE GENOMIC DNA]</scope>
    <source>
        <strain evidence="6 7">DSM 26883</strain>
    </source>
</reference>
<dbReference type="PANTHER" id="PTHR31339">
    <property type="entry name" value="PECTIN LYASE-RELATED"/>
    <property type="match status" value="1"/>
</dbReference>
<dbReference type="InterPro" id="IPR024535">
    <property type="entry name" value="RHGA/B-epi-like_pectate_lyase"/>
</dbReference>